<dbReference type="PANTHER" id="PTHR38050">
    <property type="match status" value="1"/>
</dbReference>
<dbReference type="SUPFAM" id="SSF53474">
    <property type="entry name" value="alpha/beta-Hydrolases"/>
    <property type="match status" value="1"/>
</dbReference>
<dbReference type="SUPFAM" id="SSF100895">
    <property type="entry name" value="Kazal-type serine protease inhibitors"/>
    <property type="match status" value="1"/>
</dbReference>
<dbReference type="Pfam" id="PF07648">
    <property type="entry name" value="Kazal_2"/>
    <property type="match status" value="1"/>
</dbReference>
<reference evidence="11" key="1">
    <citation type="submission" date="2017-09" db="EMBL/GenBank/DDBJ databases">
        <title>Depth-based differentiation of microbial function through sediment-hosted aquifers and enrichment of novel symbionts in the deep terrestrial subsurface.</title>
        <authorList>
            <person name="Probst A.J."/>
            <person name="Ladd B."/>
            <person name="Jarett J.K."/>
            <person name="Geller-Mcgrath D.E."/>
            <person name="Sieber C.M.K."/>
            <person name="Emerson J.B."/>
            <person name="Anantharaman K."/>
            <person name="Thomas B.C."/>
            <person name="Malmstrom R."/>
            <person name="Stieglmeier M."/>
            <person name="Klingl A."/>
            <person name="Woyke T."/>
            <person name="Ryan C.M."/>
            <person name="Banfield J.F."/>
        </authorList>
    </citation>
    <scope>NUCLEOTIDE SEQUENCE [LARGE SCALE GENOMIC DNA]</scope>
</reference>
<dbReference type="InterPro" id="IPR002350">
    <property type="entry name" value="Kazal_dom"/>
</dbReference>
<dbReference type="SMART" id="SM00280">
    <property type="entry name" value="KAZAL"/>
    <property type="match status" value="1"/>
</dbReference>
<keyword evidence="2" id="KW-0964">Secreted</keyword>
<name>A0A2M6XTX9_9BACT</name>
<evidence type="ECO:0000256" key="2">
    <source>
        <dbReference type="ARBA" id="ARBA00022525"/>
    </source>
</evidence>
<organism evidence="10 11">
    <name type="scientific">bacterium (Candidatus Gribaldobacteria) CG08_land_8_20_14_0_20_39_15</name>
    <dbReference type="NCBI Taxonomy" id="2014273"/>
    <lineage>
        <taxon>Bacteria</taxon>
        <taxon>Candidatus Gribaldobacteria</taxon>
    </lineage>
</organism>
<comment type="subcellular location">
    <subcellularLocation>
        <location evidence="1">Secreted</location>
    </subcellularLocation>
</comment>
<evidence type="ECO:0000313" key="11">
    <source>
        <dbReference type="Proteomes" id="UP000229784"/>
    </source>
</evidence>
<dbReference type="AlphaFoldDB" id="A0A2M6XTX9"/>
<keyword evidence="8" id="KW-1133">Transmembrane helix</keyword>
<sequence length="458" mass="50283">MLLQFEFGIIKEKVMKTKIILLVLLSSFFIFGLGLTALVQNKTCQAVEADKNAAVQNLEVKQAKFSLGSIFNQFKNLTQGTKSFFSRVKLVIEQYKKNILKKLSKVTGTKPSDDKSGTSCVCADLYAPVCGADNQTYSNECFANCQKVKVVSKGVCGTKSNEYGSGDYNFATKHQNRTRFYSVHVPLCYSKGKAIPLIINFHGGNSTAEKAEQGIGDMNNKADEACFIGAYPSGVSSVGQPGKSQYWNAGTLVQIEEVDPSIDDVGFISKMLDELEGKFSIDTKKVYATGISNGAWMTYRVACELSDRITAIAPISGGLILENCNPKRPIPIIHFHGTSDPGWPYYGGNGCWTDTYRQPIKETIQKWIEINGCSAVSNITYQKGEASCETYNCQEDSKITFCTIKGGGHTYPGGKVFQQLIPKWDDDCALGQGRGVGKTTKDIKALDAMWEFFQSISK</sequence>
<dbReference type="InterPro" id="IPR029058">
    <property type="entry name" value="AB_hydrolase_fold"/>
</dbReference>
<dbReference type="InterPro" id="IPR036058">
    <property type="entry name" value="Kazal_dom_sf"/>
</dbReference>
<dbReference type="GO" id="GO:0005576">
    <property type="term" value="C:extracellular region"/>
    <property type="evidence" value="ECO:0007669"/>
    <property type="project" value="UniProtKB-SubCell"/>
</dbReference>
<evidence type="ECO:0000256" key="6">
    <source>
        <dbReference type="ARBA" id="ARBA00023277"/>
    </source>
</evidence>
<dbReference type="CDD" id="cd00104">
    <property type="entry name" value="KAZAL_FS"/>
    <property type="match status" value="1"/>
</dbReference>
<dbReference type="GO" id="GO:0030600">
    <property type="term" value="F:feruloyl esterase activity"/>
    <property type="evidence" value="ECO:0007669"/>
    <property type="project" value="InterPro"/>
</dbReference>
<keyword evidence="8" id="KW-0812">Transmembrane</keyword>
<gene>
    <name evidence="10" type="ORF">COT20_02755</name>
</gene>
<evidence type="ECO:0000259" key="9">
    <source>
        <dbReference type="PROSITE" id="PS51465"/>
    </source>
</evidence>
<keyword evidence="5" id="KW-0378">Hydrolase</keyword>
<evidence type="ECO:0000256" key="3">
    <source>
        <dbReference type="ARBA" id="ARBA00022651"/>
    </source>
</evidence>
<evidence type="ECO:0000256" key="1">
    <source>
        <dbReference type="ARBA" id="ARBA00004613"/>
    </source>
</evidence>
<evidence type="ECO:0000256" key="5">
    <source>
        <dbReference type="ARBA" id="ARBA00022801"/>
    </source>
</evidence>
<accession>A0A2M6XTX9</accession>
<evidence type="ECO:0000256" key="7">
    <source>
        <dbReference type="ARBA" id="ARBA00023326"/>
    </source>
</evidence>
<keyword evidence="8" id="KW-0472">Membrane</keyword>
<keyword evidence="6" id="KW-0119">Carbohydrate metabolism</keyword>
<keyword evidence="7" id="KW-0624">Polysaccharide degradation</keyword>
<evidence type="ECO:0000313" key="10">
    <source>
        <dbReference type="EMBL" id="PIU14427.1"/>
    </source>
</evidence>
<keyword evidence="4" id="KW-0732">Signal</keyword>
<evidence type="ECO:0000256" key="4">
    <source>
        <dbReference type="ARBA" id="ARBA00022729"/>
    </source>
</evidence>
<dbReference type="EMBL" id="PEXQ01000067">
    <property type="protein sequence ID" value="PIU14427.1"/>
    <property type="molecule type" value="Genomic_DNA"/>
</dbReference>
<evidence type="ECO:0000256" key="8">
    <source>
        <dbReference type="SAM" id="Phobius"/>
    </source>
</evidence>
<comment type="caution">
    <text evidence="10">The sequence shown here is derived from an EMBL/GenBank/DDBJ whole genome shotgun (WGS) entry which is preliminary data.</text>
</comment>
<proteinExistence type="predicted"/>
<protein>
    <recommendedName>
        <fullName evidence="9">Kazal-like domain-containing protein</fullName>
    </recommendedName>
</protein>
<keyword evidence="3" id="KW-0858">Xylan degradation</keyword>
<dbReference type="Proteomes" id="UP000229784">
    <property type="component" value="Unassembled WGS sequence"/>
</dbReference>
<dbReference type="Gene3D" id="3.30.60.30">
    <property type="match status" value="1"/>
</dbReference>
<feature type="transmembrane region" description="Helical" evidence="8">
    <location>
        <begin position="20"/>
        <end position="39"/>
    </location>
</feature>
<dbReference type="InterPro" id="IPR043595">
    <property type="entry name" value="FaeB/C/D"/>
</dbReference>
<dbReference type="Gene3D" id="3.40.50.1820">
    <property type="entry name" value="alpha/beta hydrolase"/>
    <property type="match status" value="1"/>
</dbReference>
<dbReference type="GO" id="GO:0045493">
    <property type="term" value="P:xylan catabolic process"/>
    <property type="evidence" value="ECO:0007669"/>
    <property type="project" value="UniProtKB-KW"/>
</dbReference>
<feature type="domain" description="Kazal-like" evidence="9">
    <location>
        <begin position="114"/>
        <end position="158"/>
    </location>
</feature>
<dbReference type="PROSITE" id="PS51465">
    <property type="entry name" value="KAZAL_2"/>
    <property type="match status" value="1"/>
</dbReference>
<dbReference type="PANTHER" id="PTHR38050:SF2">
    <property type="entry name" value="FERULOYL ESTERASE C-RELATED"/>
    <property type="match status" value="1"/>
</dbReference>